<evidence type="ECO:0000313" key="11">
    <source>
        <dbReference type="Proteomes" id="UP000093080"/>
    </source>
</evidence>
<feature type="transmembrane region" description="Helical" evidence="8">
    <location>
        <begin position="372"/>
        <end position="393"/>
    </location>
</feature>
<accession>A0A1B9F5E3</accession>
<keyword evidence="6 8" id="KW-1133">Transmembrane helix</keyword>
<feature type="domain" description="Type II secretion system protein GspF" evidence="9">
    <location>
        <begin position="269"/>
        <end position="389"/>
    </location>
</feature>
<feature type="transmembrane region" description="Helical" evidence="8">
    <location>
        <begin position="208"/>
        <end position="236"/>
    </location>
</feature>
<evidence type="ECO:0000256" key="2">
    <source>
        <dbReference type="ARBA" id="ARBA00005745"/>
    </source>
</evidence>
<dbReference type="FunFam" id="1.20.81.30:FF:000001">
    <property type="entry name" value="Type II secretion system protein F"/>
    <property type="match status" value="1"/>
</dbReference>
<dbReference type="AlphaFoldDB" id="A0A1B9F5E3"/>
<dbReference type="GO" id="GO:0005886">
    <property type="term" value="C:plasma membrane"/>
    <property type="evidence" value="ECO:0007669"/>
    <property type="project" value="UniProtKB-SubCell"/>
</dbReference>
<keyword evidence="11" id="KW-1185">Reference proteome</keyword>
<evidence type="ECO:0000256" key="6">
    <source>
        <dbReference type="ARBA" id="ARBA00022989"/>
    </source>
</evidence>
<dbReference type="Pfam" id="PF00482">
    <property type="entry name" value="T2SSF"/>
    <property type="match status" value="2"/>
</dbReference>
<dbReference type="RefSeq" id="WP_067618592.1">
    <property type="nucleotide sequence ID" value="NZ_MAGO01000007.1"/>
</dbReference>
<evidence type="ECO:0000256" key="7">
    <source>
        <dbReference type="ARBA" id="ARBA00023136"/>
    </source>
</evidence>
<evidence type="ECO:0000259" key="9">
    <source>
        <dbReference type="Pfam" id="PF00482"/>
    </source>
</evidence>
<evidence type="ECO:0000256" key="1">
    <source>
        <dbReference type="ARBA" id="ARBA00004429"/>
    </source>
</evidence>
<comment type="similarity">
    <text evidence="2">Belongs to the GSP F family.</text>
</comment>
<evidence type="ECO:0000313" key="10">
    <source>
        <dbReference type="EMBL" id="OCC15093.1"/>
    </source>
</evidence>
<protein>
    <submittedName>
        <fullName evidence="10">Type II secretory pathway, component PulF</fullName>
    </submittedName>
</protein>
<evidence type="ECO:0000256" key="8">
    <source>
        <dbReference type="SAM" id="Phobius"/>
    </source>
</evidence>
<comment type="caution">
    <text evidence="10">The sequence shown here is derived from an EMBL/GenBank/DDBJ whole genome shotgun (WGS) entry which is preliminary data.</text>
</comment>
<keyword evidence="5 8" id="KW-0812">Transmembrane</keyword>
<keyword evidence="3" id="KW-1003">Cell membrane</keyword>
<dbReference type="STRING" id="1156395.DBT_1579"/>
<dbReference type="PRINTS" id="PR00812">
    <property type="entry name" value="BCTERIALGSPF"/>
</dbReference>
<name>A0A1B9F5E3_9BACT</name>
<comment type="subcellular location">
    <subcellularLocation>
        <location evidence="1">Cell inner membrane</location>
        <topology evidence="1">Multi-pass membrane protein</topology>
    </subcellularLocation>
</comment>
<sequence>MPHYIYEALTNTGERIKDEGEYPSVGALYQDLRQRGLTLLDYKKKFSFDLSFIPQKIKRPILAEFFRNLSLLIRGGVPIKQAIEDLYKSPGDPALKKALGKILKRIDEGQLLSEAMKEQPRVFGKIVLVLVTIGEETGSLDRTLEDAATHIERVEEIISNTKRAITYPAFVATAMTGALIFWMLYVLPQILSLFTGLGMKNLPQTTKLLIVSVDIFKVYWQVIPLSVFALLILYIVSKKNDRLKYYWDLMWSYMPILGNVLKASQLAFFFEYLALLTKAGIDIVRSLEIMEKSVSHQVLKRAINSVRMDVMDGNGLTESFSKIKLFEPFILRMIGVGEQTGDMPGQLQILARFYLDKVNKLVDAMAKTLEPALIVVSGLIFVIIALGLLGPIYELMGKIQ</sequence>
<evidence type="ECO:0000256" key="3">
    <source>
        <dbReference type="ARBA" id="ARBA00022475"/>
    </source>
</evidence>
<organism evidence="10 11">
    <name type="scientific">Dissulfuribacter thermophilus</name>
    <dbReference type="NCBI Taxonomy" id="1156395"/>
    <lineage>
        <taxon>Bacteria</taxon>
        <taxon>Pseudomonadati</taxon>
        <taxon>Thermodesulfobacteriota</taxon>
        <taxon>Dissulfuribacteria</taxon>
        <taxon>Dissulfuribacterales</taxon>
        <taxon>Dissulfuribacteraceae</taxon>
        <taxon>Dissulfuribacter</taxon>
    </lineage>
</organism>
<dbReference type="Proteomes" id="UP000093080">
    <property type="component" value="Unassembled WGS sequence"/>
</dbReference>
<feature type="domain" description="Type II secretion system protein GspF" evidence="9">
    <location>
        <begin position="65"/>
        <end position="188"/>
    </location>
</feature>
<dbReference type="Gene3D" id="1.20.81.30">
    <property type="entry name" value="Type II secretion system (T2SS), domain F"/>
    <property type="match status" value="2"/>
</dbReference>
<evidence type="ECO:0000256" key="4">
    <source>
        <dbReference type="ARBA" id="ARBA00022519"/>
    </source>
</evidence>
<keyword evidence="7 8" id="KW-0472">Membrane</keyword>
<dbReference type="OrthoDB" id="9805682at2"/>
<dbReference type="EMBL" id="MAGO01000007">
    <property type="protein sequence ID" value="OCC15093.1"/>
    <property type="molecule type" value="Genomic_DNA"/>
</dbReference>
<keyword evidence="4" id="KW-0997">Cell inner membrane</keyword>
<dbReference type="InterPro" id="IPR003004">
    <property type="entry name" value="GspF/PilC"/>
</dbReference>
<gene>
    <name evidence="10" type="ORF">DBT_1579</name>
</gene>
<evidence type="ECO:0000256" key="5">
    <source>
        <dbReference type="ARBA" id="ARBA00022692"/>
    </source>
</evidence>
<feature type="transmembrane region" description="Helical" evidence="8">
    <location>
        <begin position="167"/>
        <end position="187"/>
    </location>
</feature>
<dbReference type="PANTHER" id="PTHR30012:SF0">
    <property type="entry name" value="TYPE II SECRETION SYSTEM PROTEIN F-RELATED"/>
    <property type="match status" value="1"/>
</dbReference>
<reference evidence="10" key="1">
    <citation type="submission" date="2016-06" db="EMBL/GenBank/DDBJ databases">
        <title>Respiratory ammonification of nitrate coupled to the oxidation of elemental sulfur in deep-sea autotrophic thermophilic bacteria.</title>
        <authorList>
            <person name="Slobodkina G.B."/>
            <person name="Mardanov A.V."/>
            <person name="Ravin N.V."/>
            <person name="Frolova A.A."/>
            <person name="Viryasiv M.B."/>
            <person name="Chernyh N.A."/>
            <person name="Bonch-Osmolovskaya E.A."/>
            <person name="Slobodkin A.I."/>
        </authorList>
    </citation>
    <scope>NUCLEOTIDE SEQUENCE [LARGE SCALE GENOMIC DNA]</scope>
    <source>
        <strain evidence="10">S69</strain>
    </source>
</reference>
<dbReference type="InterPro" id="IPR018076">
    <property type="entry name" value="T2SS_GspF_dom"/>
</dbReference>
<dbReference type="PANTHER" id="PTHR30012">
    <property type="entry name" value="GENERAL SECRETION PATHWAY PROTEIN"/>
    <property type="match status" value="1"/>
</dbReference>
<proteinExistence type="inferred from homology"/>
<dbReference type="InterPro" id="IPR042094">
    <property type="entry name" value="T2SS_GspF_sf"/>
</dbReference>